<keyword evidence="3" id="KW-0663">Pyridoxal phosphate</keyword>
<evidence type="ECO:0000259" key="4">
    <source>
        <dbReference type="Pfam" id="PF00155"/>
    </source>
</evidence>
<dbReference type="RefSeq" id="WP_103847017.1">
    <property type="nucleotide sequence ID" value="NZ_PKRU02000006.1"/>
</dbReference>
<feature type="domain" description="Aminotransferase class I/classII large" evidence="4">
    <location>
        <begin position="30"/>
        <end position="362"/>
    </location>
</feature>
<dbReference type="InterPro" id="IPR015421">
    <property type="entry name" value="PyrdxlP-dep_Trfase_major"/>
</dbReference>
<dbReference type="Gene3D" id="3.40.640.10">
    <property type="entry name" value="Type I PLP-dependent aspartate aminotransferase-like (Major domain)"/>
    <property type="match status" value="1"/>
</dbReference>
<sequence length="381" mass="42511">MTTVKMSFYEERLRKIKSKGRYRQLLCHQDKFDLTSHDYLGLSSSPLLREKILSSLSSDIPIGSGGSRLLRGNYKQHIELEEEAADFFGFEKMLYFGSGYSANLAVLSTLPQSNDLILYDKLVHASIREGIELGKAQSIAIPHNDIHAFTDAINKWRGNGGKGFPWIVVESIYSMDGDKAPLNALTKLANDYDGFLFVDEAHATGVCGPLGKGRAYNIKERHNVIVMHSCSKALGTSGALVGSNKILYDYLINYAKPFIYTTSPSPLLTIATREALRILKREPTLHNSLLNLINFTNKISNKKLGFSSQTHIQPIIIGNDKIALNIAKNLQEKGFDIRAIRPPSVPINTARLRISITLNIEESTIIKFFDILPQIISEEKL</sequence>
<accession>A0A424FNC1</accession>
<dbReference type="EMBL" id="PKRU02000006">
    <property type="protein sequence ID" value="RPD37642.1"/>
    <property type="molecule type" value="Genomic_DNA"/>
</dbReference>
<dbReference type="Gene3D" id="3.90.1150.10">
    <property type="entry name" value="Aspartate Aminotransferase, domain 1"/>
    <property type="match status" value="1"/>
</dbReference>
<proteinExistence type="predicted"/>
<dbReference type="PANTHER" id="PTHR13693:SF100">
    <property type="entry name" value="8-AMINO-7-OXONONANOATE SYNTHASE"/>
    <property type="match status" value="1"/>
</dbReference>
<reference evidence="5 6" key="1">
    <citation type="submission" date="2018-11" db="EMBL/GenBank/DDBJ databases">
        <title>Genome Analysis of Haplotype D of Candidatus Liberibacter Solanacearum.</title>
        <authorList>
            <person name="Katsir L."/>
            <person name="Ruan Z."/>
            <person name="Santos Garcia D."/>
            <person name="Piasezky A."/>
            <person name="Jiang J."/>
            <person name="Sela N."/>
            <person name="Freilich S."/>
            <person name="Bahar O."/>
        </authorList>
    </citation>
    <scope>NUCLEOTIDE SEQUENCE [LARGE SCALE GENOMIC DNA]</scope>
    <source>
        <strain evidence="6">haplotype D1</strain>
    </source>
</reference>
<evidence type="ECO:0000256" key="1">
    <source>
        <dbReference type="ARBA" id="ARBA00001933"/>
    </source>
</evidence>
<dbReference type="Proteomes" id="UP000236895">
    <property type="component" value="Unassembled WGS sequence"/>
</dbReference>
<organism evidence="5 6">
    <name type="scientific">Candidatus Liberibacter solanacearum</name>
    <dbReference type="NCBI Taxonomy" id="556287"/>
    <lineage>
        <taxon>Bacteria</taxon>
        <taxon>Pseudomonadati</taxon>
        <taxon>Pseudomonadota</taxon>
        <taxon>Alphaproteobacteria</taxon>
        <taxon>Hyphomicrobiales</taxon>
        <taxon>Rhizobiaceae</taxon>
        <taxon>Liberibacter</taxon>
    </lineage>
</organism>
<evidence type="ECO:0000313" key="5">
    <source>
        <dbReference type="EMBL" id="RPD37642.1"/>
    </source>
</evidence>
<evidence type="ECO:0000256" key="2">
    <source>
        <dbReference type="ARBA" id="ARBA00022679"/>
    </source>
</evidence>
<dbReference type="GO" id="GO:0030170">
    <property type="term" value="F:pyridoxal phosphate binding"/>
    <property type="evidence" value="ECO:0007669"/>
    <property type="project" value="InterPro"/>
</dbReference>
<comment type="cofactor">
    <cofactor evidence="1">
        <name>pyridoxal 5'-phosphate</name>
        <dbReference type="ChEBI" id="CHEBI:597326"/>
    </cofactor>
</comment>
<dbReference type="PANTHER" id="PTHR13693">
    <property type="entry name" value="CLASS II AMINOTRANSFERASE/8-AMINO-7-OXONONANOATE SYNTHASE"/>
    <property type="match status" value="1"/>
</dbReference>
<dbReference type="InterPro" id="IPR015422">
    <property type="entry name" value="PyrdxlP-dep_Trfase_small"/>
</dbReference>
<dbReference type="GO" id="GO:0009102">
    <property type="term" value="P:biotin biosynthetic process"/>
    <property type="evidence" value="ECO:0007669"/>
    <property type="project" value="TreeGrafter"/>
</dbReference>
<dbReference type="GO" id="GO:0008710">
    <property type="term" value="F:8-amino-7-oxononanoate synthase activity"/>
    <property type="evidence" value="ECO:0007669"/>
    <property type="project" value="TreeGrafter"/>
</dbReference>
<dbReference type="AlphaFoldDB" id="A0A424FNC1"/>
<evidence type="ECO:0000256" key="3">
    <source>
        <dbReference type="ARBA" id="ARBA00022898"/>
    </source>
</evidence>
<comment type="caution">
    <text evidence="5">The sequence shown here is derived from an EMBL/GenBank/DDBJ whole genome shotgun (WGS) entry which is preliminary data.</text>
</comment>
<dbReference type="SUPFAM" id="SSF53383">
    <property type="entry name" value="PLP-dependent transferases"/>
    <property type="match status" value="1"/>
</dbReference>
<evidence type="ECO:0000313" key="6">
    <source>
        <dbReference type="Proteomes" id="UP000236895"/>
    </source>
</evidence>
<dbReference type="InterPro" id="IPR015424">
    <property type="entry name" value="PyrdxlP-dep_Trfase"/>
</dbReference>
<dbReference type="InterPro" id="IPR050087">
    <property type="entry name" value="AON_synthase_class-II"/>
</dbReference>
<protein>
    <submittedName>
        <fullName evidence="5">8-amino-7-oxononanoate synthase</fullName>
    </submittedName>
</protein>
<dbReference type="Pfam" id="PF00155">
    <property type="entry name" value="Aminotran_1_2"/>
    <property type="match status" value="1"/>
</dbReference>
<keyword evidence="2" id="KW-0808">Transferase</keyword>
<dbReference type="InterPro" id="IPR004839">
    <property type="entry name" value="Aminotransferase_I/II_large"/>
</dbReference>
<gene>
    <name evidence="5" type="ORF">C0030_001385</name>
</gene>
<name>A0A424FNC1_9HYPH</name>